<gene>
    <name evidence="2" type="ORF">Tci_015663</name>
</gene>
<protein>
    <submittedName>
        <fullName evidence="2">Uncharacterized protein</fullName>
    </submittedName>
</protein>
<dbReference type="AlphaFoldDB" id="A0A6L2K6J8"/>
<feature type="transmembrane region" description="Helical" evidence="1">
    <location>
        <begin position="53"/>
        <end position="79"/>
    </location>
</feature>
<accession>A0A6L2K6J8</accession>
<sequence>MYNAIASQDYHSAIRLIKKYPNLHRGYVLMAIAQNFPVGRNPDEKKATAMKKILGFFSIIYEILLIVSYLLLCILLFAIWTGGNYHALLCCDMHCGVYDPSCEVVT</sequence>
<proteinExistence type="predicted"/>
<keyword evidence="1" id="KW-1133">Transmembrane helix</keyword>
<reference evidence="2" key="1">
    <citation type="journal article" date="2019" name="Sci. Rep.">
        <title>Draft genome of Tanacetum cinerariifolium, the natural source of mosquito coil.</title>
        <authorList>
            <person name="Yamashiro T."/>
            <person name="Shiraishi A."/>
            <person name="Satake H."/>
            <person name="Nakayama K."/>
        </authorList>
    </citation>
    <scope>NUCLEOTIDE SEQUENCE</scope>
</reference>
<dbReference type="EMBL" id="BKCJ010001742">
    <property type="protein sequence ID" value="GEU43685.1"/>
    <property type="molecule type" value="Genomic_DNA"/>
</dbReference>
<name>A0A6L2K6J8_TANCI</name>
<comment type="caution">
    <text evidence="2">The sequence shown here is derived from an EMBL/GenBank/DDBJ whole genome shotgun (WGS) entry which is preliminary data.</text>
</comment>
<organism evidence="2">
    <name type="scientific">Tanacetum cinerariifolium</name>
    <name type="common">Dalmatian daisy</name>
    <name type="synonym">Chrysanthemum cinerariifolium</name>
    <dbReference type="NCBI Taxonomy" id="118510"/>
    <lineage>
        <taxon>Eukaryota</taxon>
        <taxon>Viridiplantae</taxon>
        <taxon>Streptophyta</taxon>
        <taxon>Embryophyta</taxon>
        <taxon>Tracheophyta</taxon>
        <taxon>Spermatophyta</taxon>
        <taxon>Magnoliopsida</taxon>
        <taxon>eudicotyledons</taxon>
        <taxon>Gunneridae</taxon>
        <taxon>Pentapetalae</taxon>
        <taxon>asterids</taxon>
        <taxon>campanulids</taxon>
        <taxon>Asterales</taxon>
        <taxon>Asteraceae</taxon>
        <taxon>Asteroideae</taxon>
        <taxon>Anthemideae</taxon>
        <taxon>Anthemidinae</taxon>
        <taxon>Tanacetum</taxon>
    </lineage>
</organism>
<evidence type="ECO:0000313" key="2">
    <source>
        <dbReference type="EMBL" id="GEU43685.1"/>
    </source>
</evidence>
<keyword evidence="1" id="KW-0472">Membrane</keyword>
<keyword evidence="1" id="KW-0812">Transmembrane</keyword>
<evidence type="ECO:0000256" key="1">
    <source>
        <dbReference type="SAM" id="Phobius"/>
    </source>
</evidence>